<dbReference type="PROSITE" id="PS50893">
    <property type="entry name" value="ABC_TRANSPORTER_2"/>
    <property type="match status" value="1"/>
</dbReference>
<accession>A0A255GF09</accession>
<gene>
    <name evidence="6" type="ORF">CGZ94_07370</name>
</gene>
<keyword evidence="4 6" id="KW-0067">ATP-binding</keyword>
<keyword evidence="7" id="KW-1185">Reference proteome</keyword>
<dbReference type="InterPro" id="IPR003439">
    <property type="entry name" value="ABC_transporter-like_ATP-bd"/>
</dbReference>
<dbReference type="Gene3D" id="3.40.50.300">
    <property type="entry name" value="P-loop containing nucleotide triphosphate hydrolases"/>
    <property type="match status" value="1"/>
</dbReference>
<dbReference type="GO" id="GO:0055085">
    <property type="term" value="P:transmembrane transport"/>
    <property type="evidence" value="ECO:0007669"/>
    <property type="project" value="UniProtKB-ARBA"/>
</dbReference>
<dbReference type="SMART" id="SM00382">
    <property type="entry name" value="AAA"/>
    <property type="match status" value="1"/>
</dbReference>
<sequence>MSDPVFEVENVSRVFTGSGRRVTAVDDVSLTLARGERLGIVGESGSGKSTLIRMMAALDRPTSGSIRLNGTDTALPESRLGFLRSAVQLVFQDPRSSLNPRMRASDIISEPLRSPLLRGREDVPTDRPARVREVLDAVGLPADSGRRYPHEFSGGQRQRIAIARALAPNPQVLIADEAVSALDVSVRAQVLNLLNDLVTGFGLTLVFVSHDLMVVRHTCDSVLVLRSGRVVERGPTMQVYADPQAEYTRELLAAVPRLPE</sequence>
<evidence type="ECO:0000256" key="3">
    <source>
        <dbReference type="ARBA" id="ARBA00022741"/>
    </source>
</evidence>
<organism evidence="6 7">
    <name type="scientific">Enemella evansiae</name>
    <dbReference type="NCBI Taxonomy" id="2016499"/>
    <lineage>
        <taxon>Bacteria</taxon>
        <taxon>Bacillati</taxon>
        <taxon>Actinomycetota</taxon>
        <taxon>Actinomycetes</taxon>
        <taxon>Propionibacteriales</taxon>
        <taxon>Propionibacteriaceae</taxon>
        <taxon>Enemella</taxon>
    </lineage>
</organism>
<dbReference type="Proteomes" id="UP000215896">
    <property type="component" value="Unassembled WGS sequence"/>
</dbReference>
<dbReference type="OrthoDB" id="5357528at2"/>
<evidence type="ECO:0000313" key="6">
    <source>
        <dbReference type="EMBL" id="OYO14420.1"/>
    </source>
</evidence>
<evidence type="ECO:0000256" key="1">
    <source>
        <dbReference type="ARBA" id="ARBA00005417"/>
    </source>
</evidence>
<dbReference type="EMBL" id="NMVO01000012">
    <property type="protein sequence ID" value="OYO14420.1"/>
    <property type="molecule type" value="Genomic_DNA"/>
</dbReference>
<evidence type="ECO:0000256" key="4">
    <source>
        <dbReference type="ARBA" id="ARBA00022840"/>
    </source>
</evidence>
<protein>
    <submittedName>
        <fullName evidence="6">Peptide ABC transporter ATP-binding protein</fullName>
    </submittedName>
</protein>
<reference evidence="6 7" key="1">
    <citation type="submission" date="2017-07" db="EMBL/GenBank/DDBJ databases">
        <title>Draft whole genome sequences of clinical Proprionibacteriaceae strains.</title>
        <authorList>
            <person name="Bernier A.-M."/>
            <person name="Bernard K."/>
            <person name="Domingo M.-C."/>
        </authorList>
    </citation>
    <scope>NUCLEOTIDE SEQUENCE [LARGE SCALE GENOMIC DNA]</scope>
    <source>
        <strain evidence="6 7">NML 030167</strain>
    </source>
</reference>
<evidence type="ECO:0000256" key="2">
    <source>
        <dbReference type="ARBA" id="ARBA00022448"/>
    </source>
</evidence>
<dbReference type="InterPro" id="IPR017871">
    <property type="entry name" value="ABC_transporter-like_CS"/>
</dbReference>
<dbReference type="GO" id="GO:0016887">
    <property type="term" value="F:ATP hydrolysis activity"/>
    <property type="evidence" value="ECO:0007669"/>
    <property type="project" value="InterPro"/>
</dbReference>
<name>A0A255GF09_9ACTN</name>
<dbReference type="InterPro" id="IPR003593">
    <property type="entry name" value="AAA+_ATPase"/>
</dbReference>
<evidence type="ECO:0000259" key="5">
    <source>
        <dbReference type="PROSITE" id="PS50893"/>
    </source>
</evidence>
<dbReference type="InterPro" id="IPR027417">
    <property type="entry name" value="P-loop_NTPase"/>
</dbReference>
<comment type="similarity">
    <text evidence="1">Belongs to the ABC transporter superfamily.</text>
</comment>
<dbReference type="CDD" id="cd03257">
    <property type="entry name" value="ABC_NikE_OppD_transporters"/>
    <property type="match status" value="1"/>
</dbReference>
<keyword evidence="2" id="KW-0813">Transport</keyword>
<proteinExistence type="inferred from homology"/>
<dbReference type="PROSITE" id="PS00211">
    <property type="entry name" value="ABC_TRANSPORTER_1"/>
    <property type="match status" value="1"/>
</dbReference>
<dbReference type="PANTHER" id="PTHR43776:SF7">
    <property type="entry name" value="D,D-DIPEPTIDE TRANSPORT ATP-BINDING PROTEIN DDPF-RELATED"/>
    <property type="match status" value="1"/>
</dbReference>
<evidence type="ECO:0000313" key="7">
    <source>
        <dbReference type="Proteomes" id="UP000215896"/>
    </source>
</evidence>
<dbReference type="InterPro" id="IPR050319">
    <property type="entry name" value="ABC_transp_ATP-bind"/>
</dbReference>
<dbReference type="RefSeq" id="WP_094405235.1">
    <property type="nucleotide sequence ID" value="NZ_NMVN01000016.1"/>
</dbReference>
<dbReference type="Pfam" id="PF00005">
    <property type="entry name" value="ABC_tran"/>
    <property type="match status" value="1"/>
</dbReference>
<keyword evidence="3" id="KW-0547">Nucleotide-binding</keyword>
<comment type="caution">
    <text evidence="6">The sequence shown here is derived from an EMBL/GenBank/DDBJ whole genome shotgun (WGS) entry which is preliminary data.</text>
</comment>
<dbReference type="GO" id="GO:0005524">
    <property type="term" value="F:ATP binding"/>
    <property type="evidence" value="ECO:0007669"/>
    <property type="project" value="UniProtKB-KW"/>
</dbReference>
<dbReference type="SUPFAM" id="SSF52540">
    <property type="entry name" value="P-loop containing nucleoside triphosphate hydrolases"/>
    <property type="match status" value="1"/>
</dbReference>
<feature type="domain" description="ABC transporter" evidence="5">
    <location>
        <begin position="6"/>
        <end position="252"/>
    </location>
</feature>
<dbReference type="AlphaFoldDB" id="A0A255GF09"/>
<dbReference type="PANTHER" id="PTHR43776">
    <property type="entry name" value="TRANSPORT ATP-BINDING PROTEIN"/>
    <property type="match status" value="1"/>
</dbReference>